<feature type="domain" description="PiggyBac transposable element-derived protein" evidence="2">
    <location>
        <begin position="159"/>
        <end position="504"/>
    </location>
</feature>
<name>A0A8H7QE68_9FUNG</name>
<dbReference type="Pfam" id="PF13843">
    <property type="entry name" value="DDE_Tnp_1_7"/>
    <property type="match status" value="1"/>
</dbReference>
<accession>A0A8H7QE68</accession>
<feature type="region of interest" description="Disordered" evidence="1">
    <location>
        <begin position="101"/>
        <end position="123"/>
    </location>
</feature>
<dbReference type="InterPro" id="IPR029526">
    <property type="entry name" value="PGBD"/>
</dbReference>
<protein>
    <recommendedName>
        <fullName evidence="2">PiggyBac transposable element-derived protein domain-containing protein</fullName>
    </recommendedName>
</protein>
<reference evidence="3" key="1">
    <citation type="submission" date="2020-12" db="EMBL/GenBank/DDBJ databases">
        <title>Metabolic potential, ecology and presence of endohyphal bacteria is reflected in genomic diversity of Mucoromycotina.</title>
        <authorList>
            <person name="Muszewska A."/>
            <person name="Okrasinska A."/>
            <person name="Steczkiewicz K."/>
            <person name="Drgas O."/>
            <person name="Orlowska M."/>
            <person name="Perlinska-Lenart U."/>
            <person name="Aleksandrzak-Piekarczyk T."/>
            <person name="Szatraj K."/>
            <person name="Zielenkiewicz U."/>
            <person name="Pilsyk S."/>
            <person name="Malc E."/>
            <person name="Mieczkowski P."/>
            <person name="Kruszewska J.S."/>
            <person name="Biernat P."/>
            <person name="Pawlowska J."/>
        </authorList>
    </citation>
    <scope>NUCLEOTIDE SEQUENCE</scope>
    <source>
        <strain evidence="3">WA0000017839</strain>
    </source>
</reference>
<dbReference type="PANTHER" id="PTHR46599:SF3">
    <property type="entry name" value="PIGGYBAC TRANSPOSABLE ELEMENT-DERIVED PROTEIN 4"/>
    <property type="match status" value="1"/>
</dbReference>
<feature type="compositionally biased region" description="Acidic residues" evidence="1">
    <location>
        <begin position="101"/>
        <end position="117"/>
    </location>
</feature>
<dbReference type="PANTHER" id="PTHR46599">
    <property type="entry name" value="PIGGYBAC TRANSPOSABLE ELEMENT-DERIVED PROTEIN 4"/>
    <property type="match status" value="1"/>
</dbReference>
<gene>
    <name evidence="3" type="ORF">INT47_010340</name>
</gene>
<evidence type="ECO:0000256" key="1">
    <source>
        <dbReference type="SAM" id="MobiDB-lite"/>
    </source>
</evidence>
<comment type="caution">
    <text evidence="3">The sequence shown here is derived from an EMBL/GenBank/DDBJ whole genome shotgun (WGS) entry which is preliminary data.</text>
</comment>
<evidence type="ECO:0000313" key="3">
    <source>
        <dbReference type="EMBL" id="KAG2190797.1"/>
    </source>
</evidence>
<organism evidence="3 4">
    <name type="scientific">Mucor saturninus</name>
    <dbReference type="NCBI Taxonomy" id="64648"/>
    <lineage>
        <taxon>Eukaryota</taxon>
        <taxon>Fungi</taxon>
        <taxon>Fungi incertae sedis</taxon>
        <taxon>Mucoromycota</taxon>
        <taxon>Mucoromycotina</taxon>
        <taxon>Mucoromycetes</taxon>
        <taxon>Mucorales</taxon>
        <taxon>Mucorineae</taxon>
        <taxon>Mucoraceae</taxon>
        <taxon>Mucor</taxon>
    </lineage>
</organism>
<evidence type="ECO:0000259" key="2">
    <source>
        <dbReference type="Pfam" id="PF13843"/>
    </source>
</evidence>
<evidence type="ECO:0000313" key="4">
    <source>
        <dbReference type="Proteomes" id="UP000603453"/>
    </source>
</evidence>
<dbReference type="AlphaFoldDB" id="A0A8H7QE68"/>
<dbReference type="EMBL" id="JAEPRD010000559">
    <property type="protein sequence ID" value="KAG2190797.1"/>
    <property type="molecule type" value="Genomic_DNA"/>
</dbReference>
<keyword evidence="4" id="KW-1185">Reference proteome</keyword>
<dbReference type="Proteomes" id="UP000603453">
    <property type="component" value="Unassembled WGS sequence"/>
</dbReference>
<sequence>MPKMSTKITVDARISITYHHLRNSRVPELLKETHDFAAPGGFLEGKVISMSINAAGKDICEVQLDDLRDHTFLFLGTKLKFKGPARSRQPPALVRVPVMAQDEEQSTASESEDEINDETSFASNNGWTMGSVTVDTRNISPSYLSITSSFNLPNKSTCTPADYFLFFLPMDHIRDVVIPNINAQAALVVANWKTVTFLDYMTWMALLMTMTVMVYADKKAYWHKGSSPLFYPKINFSDYMDYDKFFLILKYHVFELYDPVRNMADPLYQIRGFLAAFNETLSKALVPGKYLCIDESMNQWLGSGMPNLKKVPRKPHPIGQEFKTLADNHTYCILQLDTVSDKVPKEFDDVDKNLVTTVKRLCKPWFTSGRTIIADSWFGSPEMTTKLLDQGLFSIMQRGSSAAMSKVDDSGRTIFVCSYRDKKAKALISSCSTTTPSTQSYQDSNGSVLRRPQVFQDYETQKSSVDANNNRRDNMVSFHDVMKTYRWEVRFLSFVFGIAEANAFSCYKIWGNDGEGILHAEFKIRLAMSLLHKVKDAKILSGEQYGAAVVTRNKRNIERAHQYIPISRTGVPKRLICRSCQRSGVKPPVRVSKRCICDITPMCKTCHLRHFAEETYKIKNF</sequence>
<proteinExistence type="predicted"/>
<dbReference type="OrthoDB" id="2278578at2759"/>